<feature type="region of interest" description="Disordered" evidence="1">
    <location>
        <begin position="1"/>
        <end position="57"/>
    </location>
</feature>
<evidence type="ECO:0000256" key="1">
    <source>
        <dbReference type="SAM" id="MobiDB-lite"/>
    </source>
</evidence>
<sequence>MSMVTTVIKSGASPHPALDPSLAGHQPTLRRKRTRSHATTSPPPQPPYANTMTTEPPEPAHFRLQLLDIIARPRGRQHGRLFSSSRRLPVPPRARRRACAVRPGMMARSETGGAASGVVDDVPIVVAPQWRLRRQRSVPAAVVAAFAQCGGGGGHQQHPQRSLRLGGKLSGYYQHDVRGDGGGEEQERQYFDPGGGSCYYASSAERPGGGVGLGLLRALWRRIVRGRRTRKVISRSGSSSVRVREQYRQDEYEQNFDEGAAAAEPEYLSRSFSARYAARRRSSGLSLWGVAH</sequence>
<evidence type="ECO:0000313" key="2">
    <source>
        <dbReference type="EMBL" id="KAG8070328.1"/>
    </source>
</evidence>
<accession>A0A8J5SWH8</accession>
<comment type="caution">
    <text evidence="2">The sequence shown here is derived from an EMBL/GenBank/DDBJ whole genome shotgun (WGS) entry which is preliminary data.</text>
</comment>
<protein>
    <submittedName>
        <fullName evidence="2">Uncharacterized protein</fullName>
    </submittedName>
</protein>
<keyword evidence="3" id="KW-1185">Reference proteome</keyword>
<dbReference type="EMBL" id="JAAALK010000283">
    <property type="protein sequence ID" value="KAG8070328.1"/>
    <property type="molecule type" value="Genomic_DNA"/>
</dbReference>
<dbReference type="PANTHER" id="PTHR33168">
    <property type="entry name" value="STRESS INDUCED PROTEIN-RELATED"/>
    <property type="match status" value="1"/>
</dbReference>
<dbReference type="OrthoDB" id="1088261at2759"/>
<dbReference type="AlphaFoldDB" id="A0A8J5SWH8"/>
<evidence type="ECO:0000313" key="3">
    <source>
        <dbReference type="Proteomes" id="UP000729402"/>
    </source>
</evidence>
<proteinExistence type="predicted"/>
<gene>
    <name evidence="2" type="ORF">GUJ93_ZPchr0006g44444</name>
</gene>
<reference evidence="2" key="2">
    <citation type="submission" date="2021-02" db="EMBL/GenBank/DDBJ databases">
        <authorList>
            <person name="Kimball J.A."/>
            <person name="Haas M.W."/>
            <person name="Macchietto M."/>
            <person name="Kono T."/>
            <person name="Duquette J."/>
            <person name="Shao M."/>
        </authorList>
    </citation>
    <scope>NUCLEOTIDE SEQUENCE</scope>
    <source>
        <tissue evidence="2">Fresh leaf tissue</tissue>
    </source>
</reference>
<dbReference type="Proteomes" id="UP000729402">
    <property type="component" value="Unassembled WGS sequence"/>
</dbReference>
<organism evidence="2 3">
    <name type="scientific">Zizania palustris</name>
    <name type="common">Northern wild rice</name>
    <dbReference type="NCBI Taxonomy" id="103762"/>
    <lineage>
        <taxon>Eukaryota</taxon>
        <taxon>Viridiplantae</taxon>
        <taxon>Streptophyta</taxon>
        <taxon>Embryophyta</taxon>
        <taxon>Tracheophyta</taxon>
        <taxon>Spermatophyta</taxon>
        <taxon>Magnoliopsida</taxon>
        <taxon>Liliopsida</taxon>
        <taxon>Poales</taxon>
        <taxon>Poaceae</taxon>
        <taxon>BOP clade</taxon>
        <taxon>Oryzoideae</taxon>
        <taxon>Oryzeae</taxon>
        <taxon>Zizaniinae</taxon>
        <taxon>Zizania</taxon>
    </lineage>
</organism>
<name>A0A8J5SWH8_ZIZPA</name>
<reference evidence="2" key="1">
    <citation type="journal article" date="2021" name="bioRxiv">
        <title>Whole Genome Assembly and Annotation of Northern Wild Rice, Zizania palustris L., Supports a Whole Genome Duplication in the Zizania Genus.</title>
        <authorList>
            <person name="Haas M."/>
            <person name="Kono T."/>
            <person name="Macchietto M."/>
            <person name="Millas R."/>
            <person name="McGilp L."/>
            <person name="Shao M."/>
            <person name="Duquette J."/>
            <person name="Hirsch C.N."/>
            <person name="Kimball J."/>
        </authorList>
    </citation>
    <scope>NUCLEOTIDE SEQUENCE</scope>
    <source>
        <tissue evidence="2">Fresh leaf tissue</tissue>
    </source>
</reference>